<comment type="caution">
    <text evidence="2">The sequence shown here is derived from an EMBL/GenBank/DDBJ whole genome shotgun (WGS) entry which is preliminary data.</text>
</comment>
<name>A0A812S0C3_9DINO</name>
<sequence>MGSFRFAVVFATLFGATPGVAVRSNAETDNQVRSMEPNPAEDVNKDVKKAFCENFGEIEYKVKGKEGRMAHPCCTEAETCFGKEQIGKCQVQCTVEALAGIASRGLKSHERFWAPETCVKPPVESKEKELVAQQTNAAKEDVVVVAGENYFPDFVRQNGRLDMPVLDAHLTERLRVKCY</sequence>
<dbReference type="OrthoDB" id="406894at2759"/>
<gene>
    <name evidence="2" type="ORF">SNEC2469_LOCUS12929</name>
</gene>
<feature type="signal peptide" evidence="1">
    <location>
        <begin position="1"/>
        <end position="21"/>
    </location>
</feature>
<dbReference type="EMBL" id="CAJNJA010020574">
    <property type="protein sequence ID" value="CAE7462043.1"/>
    <property type="molecule type" value="Genomic_DNA"/>
</dbReference>
<feature type="chain" id="PRO_5032714947" evidence="1">
    <location>
        <begin position="22"/>
        <end position="179"/>
    </location>
</feature>
<organism evidence="2 3">
    <name type="scientific">Symbiodinium necroappetens</name>
    <dbReference type="NCBI Taxonomy" id="1628268"/>
    <lineage>
        <taxon>Eukaryota</taxon>
        <taxon>Sar</taxon>
        <taxon>Alveolata</taxon>
        <taxon>Dinophyceae</taxon>
        <taxon>Suessiales</taxon>
        <taxon>Symbiodiniaceae</taxon>
        <taxon>Symbiodinium</taxon>
    </lineage>
</organism>
<dbReference type="Proteomes" id="UP000601435">
    <property type="component" value="Unassembled WGS sequence"/>
</dbReference>
<protein>
    <submittedName>
        <fullName evidence="2">Uncharacterized protein</fullName>
    </submittedName>
</protein>
<dbReference type="AlphaFoldDB" id="A0A812S0C3"/>
<keyword evidence="3" id="KW-1185">Reference proteome</keyword>
<evidence type="ECO:0000256" key="1">
    <source>
        <dbReference type="SAM" id="SignalP"/>
    </source>
</evidence>
<reference evidence="2" key="1">
    <citation type="submission" date="2021-02" db="EMBL/GenBank/DDBJ databases">
        <authorList>
            <person name="Dougan E. K."/>
            <person name="Rhodes N."/>
            <person name="Thang M."/>
            <person name="Chan C."/>
        </authorList>
    </citation>
    <scope>NUCLEOTIDE SEQUENCE</scope>
</reference>
<evidence type="ECO:0000313" key="2">
    <source>
        <dbReference type="EMBL" id="CAE7462043.1"/>
    </source>
</evidence>
<evidence type="ECO:0000313" key="3">
    <source>
        <dbReference type="Proteomes" id="UP000601435"/>
    </source>
</evidence>
<proteinExistence type="predicted"/>
<accession>A0A812S0C3</accession>
<keyword evidence="1" id="KW-0732">Signal</keyword>